<dbReference type="GO" id="GO:0002188">
    <property type="term" value="P:translation reinitiation"/>
    <property type="evidence" value="ECO:0007669"/>
    <property type="project" value="TreeGrafter"/>
</dbReference>
<protein>
    <recommendedName>
        <fullName evidence="6">Eukaryotic translation initiation factor 3 subunit A</fullName>
        <shortName evidence="6">eIF3a</shortName>
    </recommendedName>
    <alternativeName>
        <fullName evidence="6">Eukaryotic translation initiation factor 3 110 kDa subunit homolog</fullName>
        <shortName evidence="6">eIF3 p110</shortName>
    </alternativeName>
    <alternativeName>
        <fullName evidence="6">Translation initiation factor eIF3, p110 subunit homolog</fullName>
    </alternativeName>
</protein>
<evidence type="ECO:0000256" key="4">
    <source>
        <dbReference type="ARBA" id="ARBA00022884"/>
    </source>
</evidence>
<dbReference type="GO" id="GO:0003743">
    <property type="term" value="F:translation initiation factor activity"/>
    <property type="evidence" value="ECO:0007669"/>
    <property type="project" value="UniProtKB-UniRule"/>
</dbReference>
<keyword evidence="10" id="KW-1185">Reference proteome</keyword>
<accession>A0A9P6QYK2</accession>
<keyword evidence="3 6" id="KW-0396">Initiation factor</keyword>
<comment type="function">
    <text evidence="6">RNA-binding component of the eukaryotic translation initiation factor 3 (eIF-3) complex, which is involved in protein synthesis of a specialized repertoire of mRNAs and, together with other initiation factors, stimulates binding of mRNA and methionyl-tRNAi to the 40S ribosome. The eIF-3 complex specifically targets and initiates translation of a subset of mRNAs involved in cell proliferation.</text>
</comment>
<dbReference type="InterPro" id="IPR000717">
    <property type="entry name" value="PCI_dom"/>
</dbReference>
<feature type="compositionally biased region" description="Basic and acidic residues" evidence="7">
    <location>
        <begin position="934"/>
        <end position="945"/>
    </location>
</feature>
<dbReference type="PROSITE" id="PS50250">
    <property type="entry name" value="PCI"/>
    <property type="match status" value="1"/>
</dbReference>
<sequence length="945" mass="108259">MAPFAKPESVLRRADELIAVGQHAAALEALHDVIISKRSRSVPLVSLEPIMLKFVELCVSLRKGKIAKEGLHQYKNISQNTSIATIELVIRKFIQLSEEKVQEAQAKADQITLDGLDDLEATETPESILLSTVSGEQNKDRTDRAVVTPWLKFLWEAYRTVLDILRNNARLEALYQTTAHQAFQFCLKYTRKTEFRRLCDLLRNHLQNIAKYAHQPHSINLNEPESLQRHLDTRFQQLNGAAELELWQEAFRSVEDIHNLMTMSKKMPKPFMMANYYEKLTKIFMVSDNYLFHAAAWNKYYTLVKTQNKSVTDEEQTRMASLALLSALAIPVVSSKDTGYEVDESKNKSHRLAALLGLNRSPNRAGLLKEALSKNILKHVRPELRELYNILEVQFHPLSICKKIEPIMTKLAEDPELVKYVKPLHQVILTRLFQQLSQVYTTKFIMQGCKKGELSIRIDHATQSLTFETDLFAVDNKTVTDGPVLQSLTADLMRTQLTRLATCLNTTVTMISPEIVEAKKEAKKAAFMKALVGMKEEHKLALERKAIIERKKELIETMLARKEKEEAREKALRIQAEQEALKVRLAEERRKREEDRIRAEQEAIRKNESLKLAESLKNKVGVELNDEDLDNLDKDKLVAIQIKQLEKEKSEMATRTKAIGKRLDHVERAMRLEERPLLAKDYERQQRADRVYHEAAVKAHHETAAAKHAHELMLKKRMIKILDDYRQTRQEMEERRQEEFAQRREAARIRIEEEKTRRIQLYRERKAENEARKIREEKERAEREAEAARRAEEEEKRRAERAAQAAKERAENEEERRKLDIMAAKQREKDAAIEARLSGSRTGSAAPVTPPRFVPSSSGGEKPSWREREAAKKAAAAAGEAAPAPAPAAPTGAYRPPGSRATEPPRREPAPAPQEEQPAPTRRPLFGNSTGGGWREREAAKKAQQ</sequence>
<dbReference type="Pfam" id="PF22591">
    <property type="entry name" value="eIF3a_PCI_TPR-like"/>
    <property type="match status" value="1"/>
</dbReference>
<organism evidence="9 10">
    <name type="scientific">Linnemannia gamsii</name>
    <dbReference type="NCBI Taxonomy" id="64522"/>
    <lineage>
        <taxon>Eukaryota</taxon>
        <taxon>Fungi</taxon>
        <taxon>Fungi incertae sedis</taxon>
        <taxon>Mucoromycota</taxon>
        <taxon>Mortierellomycotina</taxon>
        <taxon>Mortierellomycetes</taxon>
        <taxon>Mortierellales</taxon>
        <taxon>Mortierellaceae</taxon>
        <taxon>Linnemannia</taxon>
    </lineage>
</organism>
<proteinExistence type="inferred from homology"/>
<comment type="subcellular location">
    <subcellularLocation>
        <location evidence="1 6">Cytoplasm</location>
    </subcellularLocation>
</comment>
<dbReference type="OrthoDB" id="18884at2759"/>
<dbReference type="InterPro" id="IPR054711">
    <property type="entry name" value="eIF3a_PCI_TPR-like"/>
</dbReference>
<feature type="domain" description="PCI" evidence="8">
    <location>
        <begin position="316"/>
        <end position="497"/>
    </location>
</feature>
<dbReference type="Gene3D" id="1.25.40.860">
    <property type="match status" value="2"/>
</dbReference>
<dbReference type="GO" id="GO:0016282">
    <property type="term" value="C:eukaryotic 43S preinitiation complex"/>
    <property type="evidence" value="ECO:0007669"/>
    <property type="project" value="UniProtKB-UniRule"/>
</dbReference>
<evidence type="ECO:0000259" key="8">
    <source>
        <dbReference type="PROSITE" id="PS50250"/>
    </source>
</evidence>
<keyword evidence="2 6" id="KW-0963">Cytoplasm</keyword>
<feature type="compositionally biased region" description="Basic and acidic residues" evidence="7">
    <location>
        <begin position="768"/>
        <end position="833"/>
    </location>
</feature>
<feature type="compositionally biased region" description="Basic and acidic residues" evidence="7">
    <location>
        <begin position="863"/>
        <end position="872"/>
    </location>
</feature>
<feature type="region of interest" description="Disordered" evidence="7">
    <location>
        <begin position="768"/>
        <end position="945"/>
    </location>
</feature>
<dbReference type="GO" id="GO:0003729">
    <property type="term" value="F:mRNA binding"/>
    <property type="evidence" value="ECO:0007669"/>
    <property type="project" value="TreeGrafter"/>
</dbReference>
<dbReference type="PANTHER" id="PTHR14005:SF0">
    <property type="entry name" value="EUKARYOTIC TRANSLATION INITIATION FACTOR 3 SUBUNIT A"/>
    <property type="match status" value="1"/>
</dbReference>
<reference evidence="9" key="1">
    <citation type="journal article" date="2020" name="Fungal Divers.">
        <title>Resolving the Mortierellaceae phylogeny through synthesis of multi-gene phylogenetics and phylogenomics.</title>
        <authorList>
            <person name="Vandepol N."/>
            <person name="Liber J."/>
            <person name="Desiro A."/>
            <person name="Na H."/>
            <person name="Kennedy M."/>
            <person name="Barry K."/>
            <person name="Grigoriev I.V."/>
            <person name="Miller A.N."/>
            <person name="O'Donnell K."/>
            <person name="Stajich J.E."/>
            <person name="Bonito G."/>
        </authorList>
    </citation>
    <scope>NUCLEOTIDE SEQUENCE</scope>
    <source>
        <strain evidence="9">NVP60</strain>
    </source>
</reference>
<evidence type="ECO:0000313" key="9">
    <source>
        <dbReference type="EMBL" id="KAG0307149.1"/>
    </source>
</evidence>
<comment type="similarity">
    <text evidence="6">Belongs to the eIF-3 subunit A family.</text>
</comment>
<dbReference type="HAMAP" id="MF_03000">
    <property type="entry name" value="eIF3a"/>
    <property type="match status" value="1"/>
</dbReference>
<keyword evidence="4 6" id="KW-0694">RNA-binding</keyword>
<dbReference type="InterPro" id="IPR027512">
    <property type="entry name" value="EIF3A"/>
</dbReference>
<feature type="compositionally biased region" description="Low complexity" evidence="7">
    <location>
        <begin position="913"/>
        <end position="922"/>
    </location>
</feature>
<dbReference type="Gene3D" id="4.10.860.10">
    <property type="entry name" value="UVR domain"/>
    <property type="match status" value="1"/>
</dbReference>
<dbReference type="Proteomes" id="UP000823405">
    <property type="component" value="Unassembled WGS sequence"/>
</dbReference>
<dbReference type="EMBL" id="JAAAIN010001090">
    <property type="protein sequence ID" value="KAG0307149.1"/>
    <property type="molecule type" value="Genomic_DNA"/>
</dbReference>
<feature type="compositionally biased region" description="Low complexity" evidence="7">
    <location>
        <begin position="873"/>
        <end position="893"/>
    </location>
</feature>
<evidence type="ECO:0000256" key="2">
    <source>
        <dbReference type="ARBA" id="ARBA00022490"/>
    </source>
</evidence>
<name>A0A9P6QYK2_9FUNG</name>
<keyword evidence="5 6" id="KW-0648">Protein biosynthesis</keyword>
<gene>
    <name evidence="6 9" type="primary">TIF32</name>
    <name evidence="9" type="ORF">BGZ97_000498</name>
</gene>
<comment type="subunit">
    <text evidence="6">Component of the eukaryotic translation initiation factor 3 (eIF-3) complex.</text>
</comment>
<dbReference type="GO" id="GO:0043614">
    <property type="term" value="C:multi-eIF complex"/>
    <property type="evidence" value="ECO:0007669"/>
    <property type="project" value="TreeGrafter"/>
</dbReference>
<evidence type="ECO:0000256" key="7">
    <source>
        <dbReference type="SAM" id="MobiDB-lite"/>
    </source>
</evidence>
<evidence type="ECO:0000256" key="6">
    <source>
        <dbReference type="HAMAP-Rule" id="MF_03000"/>
    </source>
</evidence>
<dbReference type="GO" id="GO:0033290">
    <property type="term" value="C:eukaryotic 48S preinitiation complex"/>
    <property type="evidence" value="ECO:0007669"/>
    <property type="project" value="UniProtKB-UniRule"/>
</dbReference>
<feature type="coiled-coil region" evidence="6">
    <location>
        <begin position="545"/>
        <end position="603"/>
    </location>
</feature>
<evidence type="ECO:0000256" key="1">
    <source>
        <dbReference type="ARBA" id="ARBA00004496"/>
    </source>
</evidence>
<dbReference type="FunFam" id="4.10.860.10:FF:000001">
    <property type="entry name" value="Eukaryotic translation initiation factor 3 subunit A"/>
    <property type="match status" value="1"/>
</dbReference>
<keyword evidence="6" id="KW-0175">Coiled coil</keyword>
<dbReference type="AlphaFoldDB" id="A0A9P6QYK2"/>
<dbReference type="GO" id="GO:0001732">
    <property type="term" value="P:formation of cytoplasmic translation initiation complex"/>
    <property type="evidence" value="ECO:0007669"/>
    <property type="project" value="UniProtKB-UniRule"/>
</dbReference>
<dbReference type="GO" id="GO:0071541">
    <property type="term" value="C:eukaryotic translation initiation factor 3 complex, eIF3m"/>
    <property type="evidence" value="ECO:0007669"/>
    <property type="project" value="TreeGrafter"/>
</dbReference>
<evidence type="ECO:0000256" key="3">
    <source>
        <dbReference type="ARBA" id="ARBA00022540"/>
    </source>
</evidence>
<comment type="caution">
    <text evidence="9">The sequence shown here is derived from an EMBL/GenBank/DDBJ whole genome shotgun (WGS) entry which is preliminary data.</text>
</comment>
<dbReference type="GO" id="GO:0071540">
    <property type="term" value="C:eukaryotic translation initiation factor 3 complex, eIF3e"/>
    <property type="evidence" value="ECO:0007669"/>
    <property type="project" value="TreeGrafter"/>
</dbReference>
<evidence type="ECO:0000256" key="5">
    <source>
        <dbReference type="ARBA" id="ARBA00022917"/>
    </source>
</evidence>
<dbReference type="PANTHER" id="PTHR14005">
    <property type="entry name" value="EUKARYOTIC TRANSLATION INITIATION FACTOR 3, THETA SUBUNIT"/>
    <property type="match status" value="1"/>
</dbReference>
<evidence type="ECO:0000313" key="10">
    <source>
        <dbReference type="Proteomes" id="UP000823405"/>
    </source>
</evidence>